<dbReference type="GO" id="GO:0019941">
    <property type="term" value="P:modification-dependent protein catabolic process"/>
    <property type="evidence" value="ECO:0000318"/>
    <property type="project" value="GO_Central"/>
</dbReference>
<dbReference type="PRINTS" id="PR00348">
    <property type="entry name" value="UBIQUITIN"/>
</dbReference>
<dbReference type="Gramene" id="mRNA:HanXRQr2_Chr05g0194811">
    <property type="protein sequence ID" value="mRNA:HanXRQr2_Chr05g0194811"/>
    <property type="gene ID" value="HanXRQr2_Chr05g0194811"/>
</dbReference>
<evidence type="ECO:0000256" key="2">
    <source>
        <dbReference type="ARBA" id="ARBA00022843"/>
    </source>
</evidence>
<organism evidence="4 5">
    <name type="scientific">Helianthus annuus</name>
    <name type="common">Common sunflower</name>
    <dbReference type="NCBI Taxonomy" id="4232"/>
    <lineage>
        <taxon>Eukaryota</taxon>
        <taxon>Viridiplantae</taxon>
        <taxon>Streptophyta</taxon>
        <taxon>Embryophyta</taxon>
        <taxon>Tracheophyta</taxon>
        <taxon>Spermatophyta</taxon>
        <taxon>Magnoliopsida</taxon>
        <taxon>eudicotyledons</taxon>
        <taxon>Gunneridae</taxon>
        <taxon>Pentapetalae</taxon>
        <taxon>asterids</taxon>
        <taxon>campanulids</taxon>
        <taxon>Asterales</taxon>
        <taxon>Asteraceae</taxon>
        <taxon>Asteroideae</taxon>
        <taxon>Heliantheae alliance</taxon>
        <taxon>Heliantheae</taxon>
        <taxon>Helianthus</taxon>
    </lineage>
</organism>
<sequence length="352" mass="39890">MQLIMRTTTCESIFLDVVGSDTFDNVMAKMKEMAHKCSFDYCLCLPSNSLIAEMLLCIRTTTGKTFVLKVVGLDTFDLVKAKIDDICSVDNHDLHWELIPKPKGWWWGGMPIFVRILNGKTFTLSIQSDQKISSLQYQIMKKEDIPGYRQKLFLAGMSLQVGDHTLAHYNIVAGSTLDLVVNEKGVALNTEIYVVTASGKVPVVVNYDLLIKDVKNLIEDKVHIPLKQHRLVYDGEELDDGRLLRTYNFQEKGPFRLVINDTSMEMETRVSMRIQIQVSATKKTIHLDVGSTDTIHDVKAKIQAQEHIPTGQQVLFLHNRRLYVDTFTLEDYSIDNGSTLYLAQVLGETLLT</sequence>
<dbReference type="Pfam" id="PF00240">
    <property type="entry name" value="ubiquitin"/>
    <property type="match status" value="3"/>
</dbReference>
<evidence type="ECO:0000313" key="5">
    <source>
        <dbReference type="Proteomes" id="UP000215914"/>
    </source>
</evidence>
<dbReference type="PROSITE" id="PS50053">
    <property type="entry name" value="UBIQUITIN_2"/>
    <property type="match status" value="3"/>
</dbReference>
<evidence type="ECO:0000259" key="3">
    <source>
        <dbReference type="PROSITE" id="PS50053"/>
    </source>
</evidence>
<dbReference type="InterPro" id="IPR000626">
    <property type="entry name" value="Ubiquitin-like_dom"/>
</dbReference>
<comment type="caution">
    <text evidence="4">The sequence shown here is derived from an EMBL/GenBank/DDBJ whole genome shotgun (WGS) entry which is preliminary data.</text>
</comment>
<dbReference type="EMBL" id="MNCJ02000320">
    <property type="protein sequence ID" value="KAF5804238.1"/>
    <property type="molecule type" value="Genomic_DNA"/>
</dbReference>
<dbReference type="SMART" id="SM00213">
    <property type="entry name" value="UBQ"/>
    <property type="match status" value="3"/>
</dbReference>
<proteinExistence type="predicted"/>
<feature type="domain" description="Ubiquitin-like" evidence="3">
    <location>
        <begin position="272"/>
        <end position="342"/>
    </location>
</feature>
<protein>
    <submittedName>
        <fullName evidence="4">Ubiquitin domain-containing protein</fullName>
    </submittedName>
</protein>
<dbReference type="GO" id="GO:0003729">
    <property type="term" value="F:mRNA binding"/>
    <property type="evidence" value="ECO:0007669"/>
    <property type="project" value="UniProtKB-ARBA"/>
</dbReference>
<evidence type="ECO:0000256" key="1">
    <source>
        <dbReference type="ARBA" id="ARBA00022499"/>
    </source>
</evidence>
<dbReference type="InterPro" id="IPR019956">
    <property type="entry name" value="Ubiquitin_dom"/>
</dbReference>
<reference evidence="4" key="1">
    <citation type="journal article" date="2017" name="Nature">
        <title>The sunflower genome provides insights into oil metabolism, flowering and Asterid evolution.</title>
        <authorList>
            <person name="Badouin H."/>
            <person name="Gouzy J."/>
            <person name="Grassa C.J."/>
            <person name="Murat F."/>
            <person name="Staton S.E."/>
            <person name="Cottret L."/>
            <person name="Lelandais-Briere C."/>
            <person name="Owens G.L."/>
            <person name="Carrere S."/>
            <person name="Mayjonade B."/>
            <person name="Legrand L."/>
            <person name="Gill N."/>
            <person name="Kane N.C."/>
            <person name="Bowers J.E."/>
            <person name="Hubner S."/>
            <person name="Bellec A."/>
            <person name="Berard A."/>
            <person name="Berges H."/>
            <person name="Blanchet N."/>
            <person name="Boniface M.C."/>
            <person name="Brunel D."/>
            <person name="Catrice O."/>
            <person name="Chaidir N."/>
            <person name="Claudel C."/>
            <person name="Donnadieu C."/>
            <person name="Faraut T."/>
            <person name="Fievet G."/>
            <person name="Helmstetter N."/>
            <person name="King M."/>
            <person name="Knapp S.J."/>
            <person name="Lai Z."/>
            <person name="Le Paslier M.C."/>
            <person name="Lippi Y."/>
            <person name="Lorenzon L."/>
            <person name="Mandel J.R."/>
            <person name="Marage G."/>
            <person name="Marchand G."/>
            <person name="Marquand E."/>
            <person name="Bret-Mestries E."/>
            <person name="Morien E."/>
            <person name="Nambeesan S."/>
            <person name="Nguyen T."/>
            <person name="Pegot-Espagnet P."/>
            <person name="Pouilly N."/>
            <person name="Raftis F."/>
            <person name="Sallet E."/>
            <person name="Schiex T."/>
            <person name="Thomas J."/>
            <person name="Vandecasteele C."/>
            <person name="Vares D."/>
            <person name="Vear F."/>
            <person name="Vautrin S."/>
            <person name="Crespi M."/>
            <person name="Mangin B."/>
            <person name="Burke J.M."/>
            <person name="Salse J."/>
            <person name="Munos S."/>
            <person name="Vincourt P."/>
            <person name="Rieseberg L.H."/>
            <person name="Langlade N.B."/>
        </authorList>
    </citation>
    <scope>NUCLEOTIDE SEQUENCE</scope>
    <source>
        <tissue evidence="4">Leaves</tissue>
    </source>
</reference>
<gene>
    <name evidence="4" type="ORF">HanXRQr2_Chr05g0194811</name>
</gene>
<keyword evidence="5" id="KW-1185">Reference proteome</keyword>
<dbReference type="GO" id="GO:0005737">
    <property type="term" value="C:cytoplasm"/>
    <property type="evidence" value="ECO:0000318"/>
    <property type="project" value="GO_Central"/>
</dbReference>
<name>A0A9K3IW87_HELAN</name>
<feature type="domain" description="Ubiquitin-like" evidence="3">
    <location>
        <begin position="110"/>
        <end position="186"/>
    </location>
</feature>
<dbReference type="InterPro" id="IPR050158">
    <property type="entry name" value="Ubiquitin_ubiquitin-like"/>
</dbReference>
<dbReference type="GO" id="GO:0031625">
    <property type="term" value="F:ubiquitin protein ligase binding"/>
    <property type="evidence" value="ECO:0000318"/>
    <property type="project" value="GO_Central"/>
</dbReference>
<dbReference type="AlphaFoldDB" id="A0A9K3IW87"/>
<dbReference type="PANTHER" id="PTHR10666">
    <property type="entry name" value="UBIQUITIN"/>
    <property type="match status" value="1"/>
</dbReference>
<keyword evidence="1" id="KW-1017">Isopeptide bond</keyword>
<dbReference type="CDD" id="cd17039">
    <property type="entry name" value="Ubl_ubiquitin_like"/>
    <property type="match status" value="1"/>
</dbReference>
<accession>A0A9K3IW87</accession>
<dbReference type="GO" id="GO:0016567">
    <property type="term" value="P:protein ubiquitination"/>
    <property type="evidence" value="ECO:0000318"/>
    <property type="project" value="GO_Central"/>
</dbReference>
<dbReference type="InterPro" id="IPR029071">
    <property type="entry name" value="Ubiquitin-like_domsf"/>
</dbReference>
<evidence type="ECO:0000313" key="4">
    <source>
        <dbReference type="EMBL" id="KAF5804238.1"/>
    </source>
</evidence>
<feature type="domain" description="Ubiquitin-like" evidence="3">
    <location>
        <begin position="190"/>
        <end position="264"/>
    </location>
</feature>
<keyword evidence="2" id="KW-0832">Ubl conjugation</keyword>
<dbReference type="GO" id="GO:0005634">
    <property type="term" value="C:nucleus"/>
    <property type="evidence" value="ECO:0000318"/>
    <property type="project" value="GO_Central"/>
</dbReference>
<dbReference type="Proteomes" id="UP000215914">
    <property type="component" value="Unassembled WGS sequence"/>
</dbReference>
<dbReference type="GO" id="GO:0031386">
    <property type="term" value="F:protein tag activity"/>
    <property type="evidence" value="ECO:0000318"/>
    <property type="project" value="GO_Central"/>
</dbReference>
<reference evidence="4" key="2">
    <citation type="submission" date="2020-06" db="EMBL/GenBank/DDBJ databases">
        <title>Helianthus annuus Genome sequencing and assembly Release 2.</title>
        <authorList>
            <person name="Gouzy J."/>
            <person name="Langlade N."/>
            <person name="Munos S."/>
        </authorList>
    </citation>
    <scope>NUCLEOTIDE SEQUENCE</scope>
    <source>
        <tissue evidence="4">Leaves</tissue>
    </source>
</reference>
<dbReference type="Gene3D" id="3.10.20.90">
    <property type="entry name" value="Phosphatidylinositol 3-kinase Catalytic Subunit, Chain A, domain 1"/>
    <property type="match status" value="3"/>
</dbReference>
<dbReference type="SUPFAM" id="SSF54236">
    <property type="entry name" value="Ubiquitin-like"/>
    <property type="match status" value="3"/>
</dbReference>